<evidence type="ECO:0000313" key="1">
    <source>
        <dbReference type="EMBL" id="VEP17920.1"/>
    </source>
</evidence>
<proteinExistence type="predicted"/>
<dbReference type="RefSeq" id="WP_144867281.1">
    <property type="nucleotide sequence ID" value="NZ_LR213825.1"/>
</dbReference>
<dbReference type="OrthoDB" id="3436513at2"/>
<reference evidence="1 2" key="1">
    <citation type="submission" date="2019-01" db="EMBL/GenBank/DDBJ databases">
        <authorList>
            <person name="Brito A."/>
        </authorList>
    </citation>
    <scope>NUCLEOTIDE SEQUENCE [LARGE SCALE GENOMIC DNA]</scope>
    <source>
        <strain evidence="1">1</strain>
    </source>
</reference>
<protein>
    <submittedName>
        <fullName evidence="1">Uncharacterized protein</fullName>
    </submittedName>
</protein>
<organism evidence="1 2">
    <name type="scientific">Hyella patelloides LEGE 07179</name>
    <dbReference type="NCBI Taxonomy" id="945734"/>
    <lineage>
        <taxon>Bacteria</taxon>
        <taxon>Bacillati</taxon>
        <taxon>Cyanobacteriota</taxon>
        <taxon>Cyanophyceae</taxon>
        <taxon>Pleurocapsales</taxon>
        <taxon>Hyellaceae</taxon>
        <taxon>Hyella</taxon>
    </lineage>
</organism>
<name>A0A563W2P3_9CYAN</name>
<dbReference type="PANTHER" id="PTHR34504:SF2">
    <property type="entry name" value="UPF0150 PROTEIN SSL0259"/>
    <property type="match status" value="1"/>
</dbReference>
<dbReference type="Proteomes" id="UP000320055">
    <property type="component" value="Unassembled WGS sequence"/>
</dbReference>
<gene>
    <name evidence="1" type="ORF">H1P_660010</name>
</gene>
<dbReference type="SUPFAM" id="SSF143100">
    <property type="entry name" value="TTHA1013/TTHA0281-like"/>
    <property type="match status" value="1"/>
</dbReference>
<dbReference type="AlphaFoldDB" id="A0A563W2P3"/>
<dbReference type="InterPro" id="IPR051404">
    <property type="entry name" value="TA_system_antitoxin"/>
</dbReference>
<accession>A0A563W2P3</accession>
<dbReference type="InterPro" id="IPR035069">
    <property type="entry name" value="TTHA1013/TTHA0281-like"/>
</dbReference>
<dbReference type="Gene3D" id="3.30.160.250">
    <property type="match status" value="1"/>
</dbReference>
<dbReference type="EMBL" id="CAACVJ010000623">
    <property type="protein sequence ID" value="VEP17920.1"/>
    <property type="molecule type" value="Genomic_DNA"/>
</dbReference>
<keyword evidence="2" id="KW-1185">Reference proteome</keyword>
<dbReference type="PANTHER" id="PTHR34504">
    <property type="entry name" value="ANTITOXIN HICB"/>
    <property type="match status" value="1"/>
</dbReference>
<evidence type="ECO:0000313" key="2">
    <source>
        <dbReference type="Proteomes" id="UP000320055"/>
    </source>
</evidence>
<sequence>MNNLKYRILIQWSNEDNCFLVSLPDFQEEQQWVTHGETYEEAFQNAVEVMDILVEIYQEKGKSLPTPLTLCDSAA</sequence>